<proteinExistence type="predicted"/>
<gene>
    <name evidence="1" type="primary">Necator_chrX.g22741</name>
    <name evidence="1" type="ORF">RB195_022578</name>
</gene>
<protein>
    <submittedName>
        <fullName evidence="1">Uncharacterized protein</fullName>
    </submittedName>
</protein>
<reference evidence="1 2" key="1">
    <citation type="submission" date="2023-08" db="EMBL/GenBank/DDBJ databases">
        <title>A Necator americanus chromosomal reference genome.</title>
        <authorList>
            <person name="Ilik V."/>
            <person name="Petrzelkova K.J."/>
            <person name="Pardy F."/>
            <person name="Fuh T."/>
            <person name="Niatou-Singa F.S."/>
            <person name="Gouil Q."/>
            <person name="Baker L."/>
            <person name="Ritchie M.E."/>
            <person name="Jex A.R."/>
            <person name="Gazzola D."/>
            <person name="Li H."/>
            <person name="Toshio Fujiwara R."/>
            <person name="Zhan B."/>
            <person name="Aroian R.V."/>
            <person name="Pafco B."/>
            <person name="Schwarz E.M."/>
        </authorList>
    </citation>
    <scope>NUCLEOTIDE SEQUENCE [LARGE SCALE GENOMIC DNA]</scope>
    <source>
        <strain evidence="1 2">Aroian</strain>
        <tissue evidence="1">Whole animal</tissue>
    </source>
</reference>
<accession>A0ABR1EG36</accession>
<keyword evidence="2" id="KW-1185">Reference proteome</keyword>
<sequence length="116" mass="13159">MGLISYMGPSVMQRSCTEARLGNGQCELLELTGVYGTGDGMALWEQLIKQHSPRIPEATKETLLGVEVRFGLWWRVFFSKESQGTVRVRIVEDSTLISSNKIFEKLFSFRCGPRRN</sequence>
<evidence type="ECO:0000313" key="2">
    <source>
        <dbReference type="Proteomes" id="UP001303046"/>
    </source>
</evidence>
<dbReference type="EMBL" id="JAVFWL010000006">
    <property type="protein sequence ID" value="KAK6761558.1"/>
    <property type="molecule type" value="Genomic_DNA"/>
</dbReference>
<evidence type="ECO:0000313" key="1">
    <source>
        <dbReference type="EMBL" id="KAK6761558.1"/>
    </source>
</evidence>
<name>A0ABR1EG36_NECAM</name>
<organism evidence="1 2">
    <name type="scientific">Necator americanus</name>
    <name type="common">Human hookworm</name>
    <dbReference type="NCBI Taxonomy" id="51031"/>
    <lineage>
        <taxon>Eukaryota</taxon>
        <taxon>Metazoa</taxon>
        <taxon>Ecdysozoa</taxon>
        <taxon>Nematoda</taxon>
        <taxon>Chromadorea</taxon>
        <taxon>Rhabditida</taxon>
        <taxon>Rhabditina</taxon>
        <taxon>Rhabditomorpha</taxon>
        <taxon>Strongyloidea</taxon>
        <taxon>Ancylostomatidae</taxon>
        <taxon>Bunostominae</taxon>
        <taxon>Necator</taxon>
    </lineage>
</organism>
<comment type="caution">
    <text evidence="1">The sequence shown here is derived from an EMBL/GenBank/DDBJ whole genome shotgun (WGS) entry which is preliminary data.</text>
</comment>
<dbReference type="Proteomes" id="UP001303046">
    <property type="component" value="Unassembled WGS sequence"/>
</dbReference>